<reference evidence="2 3" key="1">
    <citation type="submission" date="2019-09" db="EMBL/GenBank/DDBJ databases">
        <title>A chromosome-level genome assembly of the Chinese tupelo Nyssa sinensis.</title>
        <authorList>
            <person name="Yang X."/>
            <person name="Kang M."/>
            <person name="Yang Y."/>
            <person name="Xiong H."/>
            <person name="Wang M."/>
            <person name="Zhang Z."/>
            <person name="Wang Z."/>
            <person name="Wu H."/>
            <person name="Ma T."/>
            <person name="Liu J."/>
            <person name="Xi Z."/>
        </authorList>
    </citation>
    <scope>NUCLEOTIDE SEQUENCE [LARGE SCALE GENOMIC DNA]</scope>
    <source>
        <strain evidence="2">J267</strain>
        <tissue evidence="2">Leaf</tissue>
    </source>
</reference>
<feature type="compositionally biased region" description="Low complexity" evidence="1">
    <location>
        <begin position="73"/>
        <end position="91"/>
    </location>
</feature>
<proteinExistence type="predicted"/>
<accession>A0A5J5BI26</accession>
<organism evidence="2 3">
    <name type="scientific">Nyssa sinensis</name>
    <dbReference type="NCBI Taxonomy" id="561372"/>
    <lineage>
        <taxon>Eukaryota</taxon>
        <taxon>Viridiplantae</taxon>
        <taxon>Streptophyta</taxon>
        <taxon>Embryophyta</taxon>
        <taxon>Tracheophyta</taxon>
        <taxon>Spermatophyta</taxon>
        <taxon>Magnoliopsida</taxon>
        <taxon>eudicotyledons</taxon>
        <taxon>Gunneridae</taxon>
        <taxon>Pentapetalae</taxon>
        <taxon>asterids</taxon>
        <taxon>Cornales</taxon>
        <taxon>Nyssaceae</taxon>
        <taxon>Nyssa</taxon>
    </lineage>
</organism>
<feature type="compositionally biased region" description="Polar residues" evidence="1">
    <location>
        <begin position="50"/>
        <end position="60"/>
    </location>
</feature>
<evidence type="ECO:0000313" key="3">
    <source>
        <dbReference type="Proteomes" id="UP000325577"/>
    </source>
</evidence>
<protein>
    <submittedName>
        <fullName evidence="2">Uncharacterized protein</fullName>
    </submittedName>
</protein>
<evidence type="ECO:0000256" key="1">
    <source>
        <dbReference type="SAM" id="MobiDB-lite"/>
    </source>
</evidence>
<evidence type="ECO:0000313" key="2">
    <source>
        <dbReference type="EMBL" id="KAA8542344.1"/>
    </source>
</evidence>
<name>A0A5J5BI26_9ASTE</name>
<sequence>MEAIKLTTTSFLQRLFSSAPAPVPGVTKPIPLISFFRYRPRIKGGRSRAAQPTASTSTRSFFPSRPRNRGGRSRAAQPTTSTSTCSFFPSRPRNRGGRSRTPAPTASINNCNWCCSTLCSTEPGLASTSYRILLFICSCNCCPIPPNTSNPFVAKYIASKLPDPARVLEHAGVLFGVLWNRSMIQVNLWKIISYVRHLRTRSCYH</sequence>
<keyword evidence="3" id="KW-1185">Reference proteome</keyword>
<dbReference type="EMBL" id="CM018035">
    <property type="protein sequence ID" value="KAA8542344.1"/>
    <property type="molecule type" value="Genomic_DNA"/>
</dbReference>
<dbReference type="Proteomes" id="UP000325577">
    <property type="component" value="Linkage Group LG12"/>
</dbReference>
<feature type="region of interest" description="Disordered" evidence="1">
    <location>
        <begin position="44"/>
        <end position="103"/>
    </location>
</feature>
<gene>
    <name evidence="2" type="ORF">F0562_023520</name>
</gene>
<dbReference type="AlphaFoldDB" id="A0A5J5BI26"/>